<evidence type="ECO:0000313" key="3">
    <source>
        <dbReference type="Proteomes" id="UP001239795"/>
    </source>
</evidence>
<feature type="compositionally biased region" description="Polar residues" evidence="1">
    <location>
        <begin position="41"/>
        <end position="60"/>
    </location>
</feature>
<dbReference type="AlphaFoldDB" id="A0AAI9ULL4"/>
<dbReference type="EMBL" id="MLGG01000013">
    <property type="protein sequence ID" value="KAK1459376.1"/>
    <property type="molecule type" value="Genomic_DNA"/>
</dbReference>
<reference evidence="2 3" key="1">
    <citation type="submission" date="2016-10" db="EMBL/GenBank/DDBJ databases">
        <title>The genome sequence of Colletotrichum fioriniae PJ7.</title>
        <authorList>
            <person name="Baroncelli R."/>
        </authorList>
    </citation>
    <scope>NUCLEOTIDE SEQUENCE [LARGE SCALE GENOMIC DNA]</scope>
    <source>
        <strain evidence="2">Col 31</strain>
    </source>
</reference>
<gene>
    <name evidence="2" type="ORF">CMEL01_02375</name>
</gene>
<comment type="caution">
    <text evidence="2">The sequence shown here is derived from an EMBL/GenBank/DDBJ whole genome shotgun (WGS) entry which is preliminary data.</text>
</comment>
<feature type="region of interest" description="Disordered" evidence="1">
    <location>
        <begin position="1"/>
        <end position="78"/>
    </location>
</feature>
<evidence type="ECO:0000313" key="2">
    <source>
        <dbReference type="EMBL" id="KAK1459376.1"/>
    </source>
</evidence>
<keyword evidence="3" id="KW-1185">Reference proteome</keyword>
<evidence type="ECO:0000256" key="1">
    <source>
        <dbReference type="SAM" id="MobiDB-lite"/>
    </source>
</evidence>
<accession>A0AAI9ULL4</accession>
<organism evidence="2 3">
    <name type="scientific">Colletotrichum melonis</name>
    <dbReference type="NCBI Taxonomy" id="1209925"/>
    <lineage>
        <taxon>Eukaryota</taxon>
        <taxon>Fungi</taxon>
        <taxon>Dikarya</taxon>
        <taxon>Ascomycota</taxon>
        <taxon>Pezizomycotina</taxon>
        <taxon>Sordariomycetes</taxon>
        <taxon>Hypocreomycetidae</taxon>
        <taxon>Glomerellales</taxon>
        <taxon>Glomerellaceae</taxon>
        <taxon>Colletotrichum</taxon>
        <taxon>Colletotrichum acutatum species complex</taxon>
    </lineage>
</organism>
<sequence length="115" mass="12351">MLSQSLFFPGGAGKNAGDGHRPNMEPPDYSGTAWARLGRFSATNPTSFPEDPQPTNSQGPESRPGQPFPGTHRCREKVPDSVFQTVPGAGHCQGFIHSVIQIASRVDDTPRIVHA</sequence>
<name>A0AAI9ULL4_9PEZI</name>
<proteinExistence type="predicted"/>
<protein>
    <submittedName>
        <fullName evidence="2">Uncharacterized protein</fullName>
    </submittedName>
</protein>
<dbReference type="Proteomes" id="UP001239795">
    <property type="component" value="Unassembled WGS sequence"/>
</dbReference>